<accession>A0A382THV6</accession>
<sequence length="64" mass="6948">MTYVVPRGLNVGPLGIGLAPEIIISNTVSLNSGSVHKTIPLYINDLEMKKVLDNALQIDYTSYS</sequence>
<organism evidence="1">
    <name type="scientific">marine metagenome</name>
    <dbReference type="NCBI Taxonomy" id="408172"/>
    <lineage>
        <taxon>unclassified sequences</taxon>
        <taxon>metagenomes</taxon>
        <taxon>ecological metagenomes</taxon>
    </lineage>
</organism>
<dbReference type="AlphaFoldDB" id="A0A382THV6"/>
<gene>
    <name evidence="1" type="ORF">METZ01_LOCUS373941</name>
</gene>
<evidence type="ECO:0000313" key="1">
    <source>
        <dbReference type="EMBL" id="SVD21087.1"/>
    </source>
</evidence>
<name>A0A382THV6_9ZZZZ</name>
<proteinExistence type="predicted"/>
<dbReference type="EMBL" id="UINC01136366">
    <property type="protein sequence ID" value="SVD21087.1"/>
    <property type="molecule type" value="Genomic_DNA"/>
</dbReference>
<protein>
    <submittedName>
        <fullName evidence="1">Uncharacterized protein</fullName>
    </submittedName>
</protein>
<reference evidence="1" key="1">
    <citation type="submission" date="2018-05" db="EMBL/GenBank/DDBJ databases">
        <authorList>
            <person name="Lanie J.A."/>
            <person name="Ng W.-L."/>
            <person name="Kazmierczak K.M."/>
            <person name="Andrzejewski T.M."/>
            <person name="Davidsen T.M."/>
            <person name="Wayne K.J."/>
            <person name="Tettelin H."/>
            <person name="Glass J.I."/>
            <person name="Rusch D."/>
            <person name="Podicherti R."/>
            <person name="Tsui H.-C.T."/>
            <person name="Winkler M.E."/>
        </authorList>
    </citation>
    <scope>NUCLEOTIDE SEQUENCE</scope>
</reference>